<feature type="region of interest" description="Disordered" evidence="9">
    <location>
        <begin position="481"/>
        <end position="539"/>
    </location>
</feature>
<dbReference type="InterPro" id="IPR040227">
    <property type="entry name" value="Nibrin-rel"/>
</dbReference>
<feature type="compositionally biased region" description="Basic residues" evidence="9">
    <location>
        <begin position="426"/>
        <end position="436"/>
    </location>
</feature>
<dbReference type="PROSITE" id="PS50006">
    <property type="entry name" value="FHA_DOMAIN"/>
    <property type="match status" value="1"/>
</dbReference>
<protein>
    <recommendedName>
        <fullName evidence="10">FHA domain-containing protein</fullName>
    </recommendedName>
</protein>
<dbReference type="EMBL" id="KE747836">
    <property type="protein sequence ID" value="RMZ72967.1"/>
    <property type="molecule type" value="Genomic_DNA"/>
</dbReference>
<evidence type="ECO:0000256" key="8">
    <source>
        <dbReference type="SAM" id="Coils"/>
    </source>
</evidence>
<dbReference type="InterPro" id="IPR043014">
    <property type="entry name" value="Nibrin_BRCT2_sf"/>
</dbReference>
<gene>
    <name evidence="11" type="ORF">GMOD_00009752</name>
</gene>
<dbReference type="Gene3D" id="3.40.50.10190">
    <property type="entry name" value="BRCT domain"/>
    <property type="match status" value="1"/>
</dbReference>
<dbReference type="SUPFAM" id="SSF49879">
    <property type="entry name" value="SMAD/FHA domain"/>
    <property type="match status" value="1"/>
</dbReference>
<feature type="domain" description="FHA" evidence="10">
    <location>
        <begin position="23"/>
        <end position="92"/>
    </location>
</feature>
<dbReference type="Gene3D" id="2.60.200.20">
    <property type="match status" value="1"/>
</dbReference>
<dbReference type="PANTHER" id="PTHR12162">
    <property type="entry name" value="NIBRIN-RELATED"/>
    <property type="match status" value="1"/>
</dbReference>
<feature type="compositionally biased region" description="Polar residues" evidence="9">
    <location>
        <begin position="482"/>
        <end position="495"/>
    </location>
</feature>
<accession>A0A3M7MER2</accession>
<feature type="compositionally biased region" description="Polar residues" evidence="9">
    <location>
        <begin position="715"/>
        <end position="724"/>
    </location>
</feature>
<evidence type="ECO:0000256" key="7">
    <source>
        <dbReference type="ARBA" id="ARBA00044757"/>
    </source>
</evidence>
<evidence type="ECO:0000256" key="6">
    <source>
        <dbReference type="ARBA" id="ARBA00023242"/>
    </source>
</evidence>
<evidence type="ECO:0000256" key="2">
    <source>
        <dbReference type="ARBA" id="ARBA00004286"/>
    </source>
</evidence>
<dbReference type="InterPro" id="IPR036420">
    <property type="entry name" value="BRCT_dom_sf"/>
</dbReference>
<dbReference type="Proteomes" id="UP000265663">
    <property type="component" value="Unassembled WGS sequence"/>
</dbReference>
<dbReference type="PANTHER" id="PTHR12162:SF0">
    <property type="entry name" value="NIBRIN"/>
    <property type="match status" value="1"/>
</dbReference>
<evidence type="ECO:0000256" key="4">
    <source>
        <dbReference type="ARBA" id="ARBA00022763"/>
    </source>
</evidence>
<keyword evidence="12" id="KW-1185">Reference proteome</keyword>
<feature type="compositionally biased region" description="Polar residues" evidence="9">
    <location>
        <begin position="745"/>
        <end position="764"/>
    </location>
</feature>
<feature type="coiled-coil region" evidence="8">
    <location>
        <begin position="563"/>
        <end position="592"/>
    </location>
</feature>
<comment type="similarity">
    <text evidence="7">Belongs to the Nibrin family.</text>
</comment>
<dbReference type="Gene3D" id="3.40.50.10980">
    <property type="entry name" value="Nibrin, BRCT2 domain"/>
    <property type="match status" value="1"/>
</dbReference>
<dbReference type="InterPro" id="IPR032429">
    <property type="entry name" value="Nibrin_BRCT2"/>
</dbReference>
<reference evidence="11 12" key="1">
    <citation type="journal article" date="2014" name="PLoS ONE">
        <title>De novo Genome Assembly of the Fungal Plant Pathogen Pyrenophora semeniperda.</title>
        <authorList>
            <person name="Soliai M.M."/>
            <person name="Meyer S.E."/>
            <person name="Udall J.A."/>
            <person name="Elzinga D.E."/>
            <person name="Hermansen R.A."/>
            <person name="Bodily P.M."/>
            <person name="Hart A.A."/>
            <person name="Coleman C.E."/>
        </authorList>
    </citation>
    <scope>NUCLEOTIDE SEQUENCE [LARGE SCALE GENOMIC DNA]</scope>
    <source>
        <strain evidence="11 12">CCB06</strain>
        <tissue evidence="11">Mycelium</tissue>
    </source>
</reference>
<dbReference type="GO" id="GO:0003684">
    <property type="term" value="F:damaged DNA binding"/>
    <property type="evidence" value="ECO:0007669"/>
    <property type="project" value="TreeGrafter"/>
</dbReference>
<dbReference type="GO" id="GO:0030870">
    <property type="term" value="C:Mre11 complex"/>
    <property type="evidence" value="ECO:0007669"/>
    <property type="project" value="InterPro"/>
</dbReference>
<evidence type="ECO:0000256" key="9">
    <source>
        <dbReference type="SAM" id="MobiDB-lite"/>
    </source>
</evidence>
<organism evidence="11 12">
    <name type="scientific">Pyrenophora seminiperda CCB06</name>
    <dbReference type="NCBI Taxonomy" id="1302712"/>
    <lineage>
        <taxon>Eukaryota</taxon>
        <taxon>Fungi</taxon>
        <taxon>Dikarya</taxon>
        <taxon>Ascomycota</taxon>
        <taxon>Pezizomycotina</taxon>
        <taxon>Dothideomycetes</taxon>
        <taxon>Pleosporomycetidae</taxon>
        <taxon>Pleosporales</taxon>
        <taxon>Pleosporineae</taxon>
        <taxon>Pleosporaceae</taxon>
        <taxon>Pyrenophora</taxon>
    </lineage>
</organism>
<keyword evidence="4" id="KW-0227">DNA damage</keyword>
<proteinExistence type="inferred from homology"/>
<evidence type="ECO:0000256" key="5">
    <source>
        <dbReference type="ARBA" id="ARBA00023204"/>
    </source>
</evidence>
<feature type="compositionally biased region" description="Low complexity" evidence="9">
    <location>
        <begin position="389"/>
        <end position="406"/>
    </location>
</feature>
<evidence type="ECO:0000313" key="11">
    <source>
        <dbReference type="EMBL" id="RMZ72967.1"/>
    </source>
</evidence>
<dbReference type="GO" id="GO:0007095">
    <property type="term" value="P:mitotic G2 DNA damage checkpoint signaling"/>
    <property type="evidence" value="ECO:0007669"/>
    <property type="project" value="InterPro"/>
</dbReference>
<dbReference type="GO" id="GO:0000724">
    <property type="term" value="P:double-strand break repair via homologous recombination"/>
    <property type="evidence" value="ECO:0007669"/>
    <property type="project" value="TreeGrafter"/>
</dbReference>
<dbReference type="OrthoDB" id="552194at2759"/>
<dbReference type="AlphaFoldDB" id="A0A3M7MER2"/>
<dbReference type="Pfam" id="PF16508">
    <property type="entry name" value="NIBRIN_BRCT_II"/>
    <property type="match status" value="1"/>
</dbReference>
<feature type="region of interest" description="Disordered" evidence="9">
    <location>
        <begin position="367"/>
        <end position="460"/>
    </location>
</feature>
<comment type="subcellular location">
    <subcellularLocation>
        <location evidence="2">Chromosome</location>
    </subcellularLocation>
    <subcellularLocation>
        <location evidence="1">Nucleus</location>
    </subcellularLocation>
</comment>
<dbReference type="GO" id="GO:0005694">
    <property type="term" value="C:chromosome"/>
    <property type="evidence" value="ECO:0007669"/>
    <property type="project" value="UniProtKB-SubCell"/>
</dbReference>
<sequence>MWFLEHESLFGGKRVWLRPGSQQLFGRTRAVDQNGPQGTNWKIDNKAVSRKHVMLKVYHVSPEDGTKLHKRSQIEVTDLSCRQGTTIDDKKTLKSQKSEDGSITYSSEILTGTEHTIRLAQGYAPFKIVWRPGVFTYASKESRDSKARSAQLHALDIKTTTDFVFDKTTHVVSANRNRPKVLSGLTSGKHIVTTDFLDAVLNVATPSVDEEQNYLASKLEVDFDTWWPTEKDYIPAAGKEPVARPQEMLLPDASRSEVFTGLTFIFLNEEQYSSLLEPVTGGGGKALLYNVQPGKTTVQEYVDYVHSVAGKKRRGKADEKLPVVTVRLSTIPDAMEEWAVSFVTGVDQALGQRSVLQNEFLDAIITKDRAPLQRPPTDLADAQHTASQPSATRPSMRTTTPTSGSRAPSQAPDETAPLAEEPAKINPRKRIQRPKTSRFTGFDDDEPVPKKKKVESTQIDNIQQSIPQVATSAAVSQARIATGTQSQASPQSHIQESVEKEEQLDSLFPTAAKMRKERAATRAPSASVEPEVGGPVQKSTTKGVDALARLNLAKARAEKDINVREHTRQRIKEEEDRRKADEENLREALEGVDIGELKNLAQVEEMDVLPRQNRSTSRNQNAVTSDRWNPEWNGRKNFKKFRRRGAEQGVQARKVIVTLEEAPPKKGIGISDTFLLEGIEPSFRSRGSRRGGSRQAHDSDSEPEVGGFTRRKRATQSQSQQQKEVINVEDSGPDDEEDPSERTQRSSGRTQRVPETQLSTNSLAQRGKKRPSDAGSVQSNNKRSKYGKVDDDSDDEETGFRFKRRG</sequence>
<evidence type="ECO:0000313" key="12">
    <source>
        <dbReference type="Proteomes" id="UP000265663"/>
    </source>
</evidence>
<evidence type="ECO:0000256" key="1">
    <source>
        <dbReference type="ARBA" id="ARBA00004123"/>
    </source>
</evidence>
<dbReference type="FunFam" id="2.60.200.20:FF:000082">
    <property type="entry name" value="DNA damage response protein RcaA"/>
    <property type="match status" value="1"/>
</dbReference>
<feature type="region of interest" description="Disordered" evidence="9">
    <location>
        <begin position="681"/>
        <end position="806"/>
    </location>
</feature>
<evidence type="ECO:0000256" key="3">
    <source>
        <dbReference type="ARBA" id="ARBA00022454"/>
    </source>
</evidence>
<keyword evidence="5" id="KW-0234">DNA repair</keyword>
<evidence type="ECO:0000259" key="10">
    <source>
        <dbReference type="PROSITE" id="PS50006"/>
    </source>
</evidence>
<dbReference type="InterPro" id="IPR000253">
    <property type="entry name" value="FHA_dom"/>
</dbReference>
<keyword evidence="6" id="KW-0539">Nucleus</keyword>
<dbReference type="InterPro" id="IPR008984">
    <property type="entry name" value="SMAD_FHA_dom_sf"/>
</dbReference>
<name>A0A3M7MER2_9PLEO</name>
<keyword evidence="8" id="KW-0175">Coiled coil</keyword>
<feature type="region of interest" description="Disordered" evidence="9">
    <location>
        <begin position="611"/>
        <end position="647"/>
    </location>
</feature>
<keyword evidence="3" id="KW-0158">Chromosome</keyword>
<feature type="compositionally biased region" description="Polar residues" evidence="9">
    <location>
        <begin position="612"/>
        <end position="627"/>
    </location>
</feature>